<name>A0A934RNX9_9BACT</name>
<evidence type="ECO:0008006" key="4">
    <source>
        <dbReference type="Google" id="ProtNLM"/>
    </source>
</evidence>
<evidence type="ECO:0000313" key="2">
    <source>
        <dbReference type="EMBL" id="MBK1832449.1"/>
    </source>
</evidence>
<keyword evidence="3" id="KW-1185">Reference proteome</keyword>
<evidence type="ECO:0000313" key="3">
    <source>
        <dbReference type="Proteomes" id="UP000604083"/>
    </source>
</evidence>
<feature type="region of interest" description="Disordered" evidence="1">
    <location>
        <begin position="1"/>
        <end position="21"/>
    </location>
</feature>
<evidence type="ECO:0000256" key="1">
    <source>
        <dbReference type="SAM" id="MobiDB-lite"/>
    </source>
</evidence>
<reference evidence="2" key="1">
    <citation type="submission" date="2021-01" db="EMBL/GenBank/DDBJ databases">
        <title>Modified the classification status of verrucomicrobia.</title>
        <authorList>
            <person name="Feng X."/>
        </authorList>
    </citation>
    <scope>NUCLEOTIDE SEQUENCE</scope>
    <source>
        <strain evidence="2">KCTC 12986</strain>
    </source>
</reference>
<dbReference type="Proteomes" id="UP000604083">
    <property type="component" value="Unassembled WGS sequence"/>
</dbReference>
<accession>A0A934RNX9</accession>
<gene>
    <name evidence="2" type="ORF">JIN78_00130</name>
</gene>
<sequence>MTEPTRDQSAVPGIGSDEKPSKAFLPYPASTLSPTIIPTDLSSFKSRGIARVERDLQQKLTEMREEYIATITHFNWNKLAYEADISFEPVVGEIYHLYEANGRHLLSLIEPEKWHQKHLASLRLNVDRQFELIRRGEGIDERQLFGEASP</sequence>
<proteinExistence type="predicted"/>
<dbReference type="EMBL" id="JAENIO010000001">
    <property type="protein sequence ID" value="MBK1832449.1"/>
    <property type="molecule type" value="Genomic_DNA"/>
</dbReference>
<comment type="caution">
    <text evidence="2">The sequence shown here is derived from an EMBL/GenBank/DDBJ whole genome shotgun (WGS) entry which is preliminary data.</text>
</comment>
<dbReference type="AlphaFoldDB" id="A0A934RNX9"/>
<protein>
    <recommendedName>
        <fullName evidence="4">DUF2452 domain-containing protein</fullName>
    </recommendedName>
</protein>
<organism evidence="2 3">
    <name type="scientific">Roseibacillus ishigakijimensis</name>
    <dbReference type="NCBI Taxonomy" id="454146"/>
    <lineage>
        <taxon>Bacteria</taxon>
        <taxon>Pseudomonadati</taxon>
        <taxon>Verrucomicrobiota</taxon>
        <taxon>Verrucomicrobiia</taxon>
        <taxon>Verrucomicrobiales</taxon>
        <taxon>Verrucomicrobiaceae</taxon>
        <taxon>Roseibacillus</taxon>
    </lineage>
</organism>
<dbReference type="RefSeq" id="WP_377174662.1">
    <property type="nucleotide sequence ID" value="NZ_JBHUJA010000048.1"/>
</dbReference>